<evidence type="ECO:0000256" key="1">
    <source>
        <dbReference type="ARBA" id="ARBA00004141"/>
    </source>
</evidence>
<feature type="transmembrane region" description="Helical" evidence="5">
    <location>
        <begin position="74"/>
        <end position="92"/>
    </location>
</feature>
<feature type="transmembrane region" description="Helical" evidence="5">
    <location>
        <begin position="145"/>
        <end position="162"/>
    </location>
</feature>
<dbReference type="Proteomes" id="UP000308230">
    <property type="component" value="Unassembled WGS sequence"/>
</dbReference>
<protein>
    <submittedName>
        <fullName evidence="7">Sodium:calcium exchanger</fullName>
    </submittedName>
</protein>
<dbReference type="Gene3D" id="1.20.1420.30">
    <property type="entry name" value="NCX, central ion-binding region"/>
    <property type="match status" value="1"/>
</dbReference>
<feature type="transmembrane region" description="Helical" evidence="5">
    <location>
        <begin position="311"/>
        <end position="330"/>
    </location>
</feature>
<keyword evidence="4 5" id="KW-0472">Membrane</keyword>
<dbReference type="Pfam" id="PF01699">
    <property type="entry name" value="Na_Ca_ex"/>
    <property type="match status" value="2"/>
</dbReference>
<dbReference type="RefSeq" id="WP_138122194.1">
    <property type="nucleotide sequence ID" value="NZ_SWLG01000001.1"/>
</dbReference>
<dbReference type="InterPro" id="IPR044880">
    <property type="entry name" value="NCX_ion-bd_dom_sf"/>
</dbReference>
<dbReference type="GO" id="GO:0055085">
    <property type="term" value="P:transmembrane transport"/>
    <property type="evidence" value="ECO:0007669"/>
    <property type="project" value="InterPro"/>
</dbReference>
<evidence type="ECO:0000259" key="6">
    <source>
        <dbReference type="Pfam" id="PF01699"/>
    </source>
</evidence>
<evidence type="ECO:0000313" key="7">
    <source>
        <dbReference type="EMBL" id="TLS38898.1"/>
    </source>
</evidence>
<keyword evidence="8" id="KW-1185">Reference proteome</keyword>
<accession>A0A5R9FB58</accession>
<gene>
    <name evidence="7" type="ORF">FCL54_00880</name>
</gene>
<feature type="transmembrane region" description="Helical" evidence="5">
    <location>
        <begin position="120"/>
        <end position="139"/>
    </location>
</feature>
<feature type="transmembrane region" description="Helical" evidence="5">
    <location>
        <begin position="279"/>
        <end position="299"/>
    </location>
</feature>
<name>A0A5R9FB58_9BACL</name>
<evidence type="ECO:0000256" key="4">
    <source>
        <dbReference type="ARBA" id="ARBA00023136"/>
    </source>
</evidence>
<dbReference type="AlphaFoldDB" id="A0A5R9FB58"/>
<dbReference type="EMBL" id="SWLG01000001">
    <property type="protein sequence ID" value="TLS38898.1"/>
    <property type="molecule type" value="Genomic_DNA"/>
</dbReference>
<comment type="subcellular location">
    <subcellularLocation>
        <location evidence="1">Membrane</location>
        <topology evidence="1">Multi-pass membrane protein</topology>
    </subcellularLocation>
</comment>
<dbReference type="InterPro" id="IPR004837">
    <property type="entry name" value="NaCa_Exmemb"/>
</dbReference>
<evidence type="ECO:0000313" key="8">
    <source>
        <dbReference type="Proteomes" id="UP000308230"/>
    </source>
</evidence>
<reference evidence="7 8" key="1">
    <citation type="submission" date="2019-04" db="EMBL/GenBank/DDBJ databases">
        <title>Bacillus caeni sp. nov., a bacterium isolated from mangrove sediment.</title>
        <authorList>
            <person name="Huang H."/>
            <person name="Mo K."/>
            <person name="Hu Y."/>
        </authorList>
    </citation>
    <scope>NUCLEOTIDE SEQUENCE [LARGE SCALE GENOMIC DNA]</scope>
    <source>
        <strain evidence="7 8">HB172195</strain>
    </source>
</reference>
<sequence>MNVWIWGLVLLLAVSSAKWGSGKLAKPLKKLSKQWGFSKVAAASLLALVTASPEVGISTVSAIRSVSDIGLGNMLGSNIIALPLIMTTAYIASRKSFKTNGKEHQQHLENKFFALPKSSVYVLTVPYLLIVGLVAVLTIPEDWRGLQPVDGWIILAAFFIYLGQALWRGKGKGEEVDWNKKEIFLALSGVLAVVFGAYFTVRAAEHIIDYIGISLVIGGLFITSTLSTVPEVFKTWKVVSSGQPTAGSTSVIGDKAITMTLGFFPLAIVTTPISNFQIYWVNIVFVALIPAVFSLLVIYKKETGLKLKDILILNSLYILYLVIILGVIGVY</sequence>
<dbReference type="GO" id="GO:0016020">
    <property type="term" value="C:membrane"/>
    <property type="evidence" value="ECO:0007669"/>
    <property type="project" value="UniProtKB-SubCell"/>
</dbReference>
<feature type="domain" description="Sodium/calcium exchanger membrane region" evidence="6">
    <location>
        <begin position="9"/>
        <end position="163"/>
    </location>
</feature>
<feature type="domain" description="Sodium/calcium exchanger membrane region" evidence="6">
    <location>
        <begin position="183"/>
        <end position="325"/>
    </location>
</feature>
<dbReference type="OrthoDB" id="9794225at2"/>
<evidence type="ECO:0000256" key="5">
    <source>
        <dbReference type="SAM" id="Phobius"/>
    </source>
</evidence>
<feature type="transmembrane region" description="Helical" evidence="5">
    <location>
        <begin position="207"/>
        <end position="229"/>
    </location>
</feature>
<keyword evidence="2 5" id="KW-0812">Transmembrane</keyword>
<comment type="caution">
    <text evidence="7">The sequence shown here is derived from an EMBL/GenBank/DDBJ whole genome shotgun (WGS) entry which is preliminary data.</text>
</comment>
<organism evidence="7 8">
    <name type="scientific">Exobacillus caeni</name>
    <dbReference type="NCBI Taxonomy" id="2574798"/>
    <lineage>
        <taxon>Bacteria</taxon>
        <taxon>Bacillati</taxon>
        <taxon>Bacillota</taxon>
        <taxon>Bacilli</taxon>
        <taxon>Bacillales</taxon>
        <taxon>Guptibacillaceae</taxon>
        <taxon>Exobacillus</taxon>
    </lineage>
</organism>
<feature type="transmembrane region" description="Helical" evidence="5">
    <location>
        <begin position="183"/>
        <end position="201"/>
    </location>
</feature>
<proteinExistence type="predicted"/>
<evidence type="ECO:0000256" key="3">
    <source>
        <dbReference type="ARBA" id="ARBA00022989"/>
    </source>
</evidence>
<keyword evidence="3 5" id="KW-1133">Transmembrane helix</keyword>
<evidence type="ECO:0000256" key="2">
    <source>
        <dbReference type="ARBA" id="ARBA00022692"/>
    </source>
</evidence>